<feature type="region of interest" description="Disordered" evidence="1">
    <location>
        <begin position="211"/>
        <end position="230"/>
    </location>
</feature>
<protein>
    <submittedName>
        <fullName evidence="3">Uncharacterized protein</fullName>
    </submittedName>
</protein>
<feature type="compositionally biased region" description="Gly residues" evidence="1">
    <location>
        <begin position="220"/>
        <end position="230"/>
    </location>
</feature>
<evidence type="ECO:0000256" key="1">
    <source>
        <dbReference type="SAM" id="MobiDB-lite"/>
    </source>
</evidence>
<name>A0AAP0PYL6_9MAGN</name>
<dbReference type="Pfam" id="PF03004">
    <property type="entry name" value="Transposase_24"/>
    <property type="match status" value="1"/>
</dbReference>
<keyword evidence="4" id="KW-1185">Reference proteome</keyword>
<keyword evidence="2" id="KW-0472">Membrane</keyword>
<dbReference type="InterPro" id="IPR004252">
    <property type="entry name" value="Probable_transposase_24"/>
</dbReference>
<evidence type="ECO:0000313" key="4">
    <source>
        <dbReference type="Proteomes" id="UP001420932"/>
    </source>
</evidence>
<evidence type="ECO:0000256" key="2">
    <source>
        <dbReference type="SAM" id="Phobius"/>
    </source>
</evidence>
<keyword evidence="2" id="KW-1133">Transmembrane helix</keyword>
<dbReference type="AlphaFoldDB" id="A0AAP0PYL6"/>
<organism evidence="3 4">
    <name type="scientific">Stephania yunnanensis</name>
    <dbReference type="NCBI Taxonomy" id="152371"/>
    <lineage>
        <taxon>Eukaryota</taxon>
        <taxon>Viridiplantae</taxon>
        <taxon>Streptophyta</taxon>
        <taxon>Embryophyta</taxon>
        <taxon>Tracheophyta</taxon>
        <taxon>Spermatophyta</taxon>
        <taxon>Magnoliopsida</taxon>
        <taxon>Ranunculales</taxon>
        <taxon>Menispermaceae</taxon>
        <taxon>Menispermoideae</taxon>
        <taxon>Cissampelideae</taxon>
        <taxon>Stephania</taxon>
    </lineage>
</organism>
<proteinExistence type="predicted"/>
<dbReference type="EMBL" id="JBBNAF010000003">
    <property type="protein sequence ID" value="KAK9161197.1"/>
    <property type="molecule type" value="Genomic_DNA"/>
</dbReference>
<feature type="transmembrane region" description="Helical" evidence="2">
    <location>
        <begin position="71"/>
        <end position="96"/>
    </location>
</feature>
<sequence length="387" mass="42132">MLDQRRLAMKENNDVDLGLARLRSAYPDDGGMAVARRCSTDLRLVRIRSMTAASAAKTTAILCGDSEGTNLFALVAPTAVGATAVVGAVVVVARIYSPWLWRRRRVNSVGLRTVERDAAGNAAGDRESSAGDDSSGAAMLGALVAIKQQAFTGFRSANTEGVWRHVSESSVREVAELYGSEKSFVVEVQRALSGLRYTAFIALERSRQASTNGNTEVEGPGIGPSKHGGGSVSFVTTNERLTNTSETPPTVNELYLHLHTVNHDGVTFTDTRSERFYDKLRRRRLELTQATPDQPVDDEAVYLNVAGECPKGRVYGLGSLRRKKRRYADPGASTSQMLEMVPHAEFDIVAEQLRKVMAFMHKQFGMTMDRAGLSQPQPPPSPPPPHD</sequence>
<dbReference type="Proteomes" id="UP001420932">
    <property type="component" value="Unassembled WGS sequence"/>
</dbReference>
<accession>A0AAP0PYL6</accession>
<keyword evidence="2" id="KW-0812">Transmembrane</keyword>
<gene>
    <name evidence="3" type="ORF">Syun_007538</name>
</gene>
<comment type="caution">
    <text evidence="3">The sequence shown here is derived from an EMBL/GenBank/DDBJ whole genome shotgun (WGS) entry which is preliminary data.</text>
</comment>
<reference evidence="3 4" key="1">
    <citation type="submission" date="2024-01" db="EMBL/GenBank/DDBJ databases">
        <title>Genome assemblies of Stephania.</title>
        <authorList>
            <person name="Yang L."/>
        </authorList>
    </citation>
    <scope>NUCLEOTIDE SEQUENCE [LARGE SCALE GENOMIC DNA]</scope>
    <source>
        <strain evidence="3">YNDBR</strain>
        <tissue evidence="3">Leaf</tissue>
    </source>
</reference>
<evidence type="ECO:0000313" key="3">
    <source>
        <dbReference type="EMBL" id="KAK9161197.1"/>
    </source>
</evidence>